<dbReference type="EMBL" id="PYGF01000015">
    <property type="protein sequence ID" value="PSL00473.1"/>
    <property type="molecule type" value="Genomic_DNA"/>
</dbReference>
<dbReference type="GO" id="GO:0004866">
    <property type="term" value="F:endopeptidase inhibitor activity"/>
    <property type="evidence" value="ECO:0007669"/>
    <property type="project" value="InterPro"/>
</dbReference>
<comment type="caution">
    <text evidence="3">The sequence shown here is derived from an EMBL/GenBank/DDBJ whole genome shotgun (WGS) entry which is preliminary data.</text>
</comment>
<evidence type="ECO:0000256" key="1">
    <source>
        <dbReference type="SAM" id="SignalP"/>
    </source>
</evidence>
<feature type="signal peptide" evidence="1">
    <location>
        <begin position="1"/>
        <end position="20"/>
    </location>
</feature>
<proteinExistence type="predicted"/>
<evidence type="ECO:0000259" key="2">
    <source>
        <dbReference type="Pfam" id="PF01835"/>
    </source>
</evidence>
<reference evidence="3 4" key="1">
    <citation type="submission" date="2018-03" db="EMBL/GenBank/DDBJ databases">
        <title>Genomic Encyclopedia of Archaeal and Bacterial Type Strains, Phase II (KMG-II): from individual species to whole genera.</title>
        <authorList>
            <person name="Goeker M."/>
        </authorList>
    </citation>
    <scope>NUCLEOTIDE SEQUENCE [LARGE SCALE GENOMIC DNA]</scope>
    <source>
        <strain evidence="3 4">DSM 28057</strain>
    </source>
</reference>
<accession>A0A2P8DTC8</accession>
<evidence type="ECO:0000313" key="3">
    <source>
        <dbReference type="EMBL" id="PSL00473.1"/>
    </source>
</evidence>
<keyword evidence="4" id="KW-1185">Reference proteome</keyword>
<feature type="chain" id="PRO_5015139165" description="Macroglobulin domain-containing protein" evidence="1">
    <location>
        <begin position="21"/>
        <end position="795"/>
    </location>
</feature>
<dbReference type="RefSeq" id="WP_106568789.1">
    <property type="nucleotide sequence ID" value="NZ_PYGF01000015.1"/>
</dbReference>
<sequence>MTKNFLLTILFFSLTLLAQAQKNYGETVNVFSKAFPYEKIYIHTDKPYYFPSDTIWFKAYVTTSEEDFRQSPTPSVPLYVELIKPSVIPFASRKIIKLKDGKGEGDFVIPRDLKTGIYKLRAYTAYSLNFGDQAFFEKEVFISDIGQLGMLQVNENDYSIFIYPEGGTALAGIKQRFAIQSLDNNGNGIPVNGQILSAMNEKLIDFSTDESGLGIFEFTPLANERYQIQTFNQRGTRKTINLPDFDTSGYALKIDPISDRDQLKIKVTRINLKQEAATNLFIIQNGFVIEEIGMKFRNDEATLELSTQDFSPGLTVFKLVINGDEPIAERLVYLAGEKEVSVEISPSKSSYFPKEKVDLEIKLLDHLGKPIHGEFSISITDAKQVIPTKSPSSIATFSNLISELSGKANAQHFPIPQDPIKLDNFLMTQFWRGFFPELEFLNGNKNPYVFETGLNIAGQVRDDSRDSARDLRLLLIDKDGYPEIHEGHTDEKGNFVFLGMDFTDSVGVYIQSFELKSRRKKDAKEIKSGKIHLHQLEIPPIPQLVKLPEIVWIDLLEKDPYLQEVKNINEILRKSFLMNEFELEEFVVKGRRAYRQDPRTIAYNDDPDIRLRIPEAVYNYYNIIELLQARATRRNVTINPSNNYFIDGNFSSYQMVATLRVSEIEFVDILDGRRPNQMNLNGRLAFNILTKKGNPNFDWSSVEVSGTRGFNIQGYAPTREFYIPPDKQDINSPIALDYRSTIYWNPTISTDDFGRALVSFPLSEGATTVHVDVQGISDSGQAFHGKMEFTVESKL</sequence>
<organism evidence="3 4">
    <name type="scientific">Cecembia rubra</name>
    <dbReference type="NCBI Taxonomy" id="1485585"/>
    <lineage>
        <taxon>Bacteria</taxon>
        <taxon>Pseudomonadati</taxon>
        <taxon>Bacteroidota</taxon>
        <taxon>Cytophagia</taxon>
        <taxon>Cytophagales</taxon>
        <taxon>Cyclobacteriaceae</taxon>
        <taxon>Cecembia</taxon>
    </lineage>
</organism>
<dbReference type="InterPro" id="IPR002890">
    <property type="entry name" value="MG2"/>
</dbReference>
<dbReference type="AlphaFoldDB" id="A0A2P8DTC8"/>
<gene>
    <name evidence="3" type="ORF">CLV48_11525</name>
</gene>
<dbReference type="OrthoDB" id="679547at2"/>
<dbReference type="Pfam" id="PF01835">
    <property type="entry name" value="MG2"/>
    <property type="match status" value="1"/>
</dbReference>
<name>A0A2P8DTC8_9BACT</name>
<dbReference type="Gene3D" id="2.60.40.1930">
    <property type="match status" value="1"/>
</dbReference>
<keyword evidence="1" id="KW-0732">Signal</keyword>
<dbReference type="Proteomes" id="UP000240708">
    <property type="component" value="Unassembled WGS sequence"/>
</dbReference>
<feature type="domain" description="Macroglobulin" evidence="2">
    <location>
        <begin position="39"/>
        <end position="122"/>
    </location>
</feature>
<protein>
    <recommendedName>
        <fullName evidence="2">Macroglobulin domain-containing protein</fullName>
    </recommendedName>
</protein>
<evidence type="ECO:0000313" key="4">
    <source>
        <dbReference type="Proteomes" id="UP000240708"/>
    </source>
</evidence>